<dbReference type="InterPro" id="IPR036047">
    <property type="entry name" value="F-box-like_dom_sf"/>
</dbReference>
<dbReference type="Proteomes" id="UP000494256">
    <property type="component" value="Unassembled WGS sequence"/>
</dbReference>
<evidence type="ECO:0000313" key="3">
    <source>
        <dbReference type="EMBL" id="CAB3224385.1"/>
    </source>
</evidence>
<accession>A0A8S0YYT1</accession>
<gene>
    <name evidence="3" type="ORF">APLA_LOCUS1929</name>
</gene>
<evidence type="ECO:0008006" key="5">
    <source>
        <dbReference type="Google" id="ProtNLM"/>
    </source>
</evidence>
<comment type="caution">
    <text evidence="3">The sequence shown here is derived from an EMBL/GenBank/DDBJ whole genome shotgun (WGS) entry which is preliminary data.</text>
</comment>
<name>A0A8S0YYT1_ARCPL</name>
<evidence type="ECO:0000256" key="1">
    <source>
        <dbReference type="ARBA" id="ARBA00022574"/>
    </source>
</evidence>
<keyword evidence="2" id="KW-0677">Repeat</keyword>
<evidence type="ECO:0000256" key="2">
    <source>
        <dbReference type="ARBA" id="ARBA00022737"/>
    </source>
</evidence>
<dbReference type="PANTHER" id="PTHR19872:SF7">
    <property type="entry name" value="F-BOX AND WD REPEAT DOMAIN CONTAINING PROTEIN 10B-RELATED"/>
    <property type="match status" value="1"/>
</dbReference>
<dbReference type="AlphaFoldDB" id="A0A8S0YYT1"/>
<dbReference type="InterPro" id="IPR051075">
    <property type="entry name" value="SCF_subunit_WD-repeat"/>
</dbReference>
<keyword evidence="1" id="KW-0853">WD repeat</keyword>
<dbReference type="Gene3D" id="1.20.1280.50">
    <property type="match status" value="1"/>
</dbReference>
<sequence>MISFAELTKQVHLINDLILSDMICDGYDFAEETVILSKHLLATKYWFARISFANKKRYLLALLQDVRSAWALSLLLKSLWNCRLKDAVMSVSEPGHCLSSFDQVPMDHNRTALPVATLAQVMKNDRTWFLSLDPESQALVLSELLTVAGGPAMCEILHRAQILYDRYREQLMPHMQECAAVQDADKMKNPHTKSATSQPVHVEATTKAEKELEANLATWNATIKAMKDSLKLEEFEINLSDGTKRTVWKVNRPKPDIMETVDFVQLLPSAVGKRILSFLPRAQLGDYAKVNKYWAYLVDEYRAELAARVKIDIDFTKMNDILLKHDVSLDDFMDQSEPPFPLLSDPGGVSVILNRLKLGAPSCKASEKSGGAYSLRHISEKLLTPKTVIAQKPIRNMADLYERVEQRGAIDEHIWEWCENIEADVIRVRKRKYKKQGQTSQQASKKQEEGILILGNVHFPCPLMKLSLVVPLEPPLYKDPAKLDKSYLMKSKRHPDNTVSHVKAERVKRYNLWTRDASSLFKVLKIPSYNFSRV</sequence>
<dbReference type="EMBL" id="CADEBD010000171">
    <property type="protein sequence ID" value="CAB3224385.1"/>
    <property type="molecule type" value="Genomic_DNA"/>
</dbReference>
<dbReference type="PANTHER" id="PTHR19872">
    <property type="entry name" value="UBIQUITIN LIGASE SPECIFICITY FACTOR/HREP PROTEIN"/>
    <property type="match status" value="1"/>
</dbReference>
<dbReference type="SUPFAM" id="SSF81383">
    <property type="entry name" value="F-box domain"/>
    <property type="match status" value="1"/>
</dbReference>
<proteinExistence type="predicted"/>
<protein>
    <recommendedName>
        <fullName evidence="5">F-box domain-containing protein</fullName>
    </recommendedName>
</protein>
<organism evidence="3 4">
    <name type="scientific">Arctia plantaginis</name>
    <name type="common">Wood tiger moth</name>
    <name type="synonym">Phalaena plantaginis</name>
    <dbReference type="NCBI Taxonomy" id="874455"/>
    <lineage>
        <taxon>Eukaryota</taxon>
        <taxon>Metazoa</taxon>
        <taxon>Ecdysozoa</taxon>
        <taxon>Arthropoda</taxon>
        <taxon>Hexapoda</taxon>
        <taxon>Insecta</taxon>
        <taxon>Pterygota</taxon>
        <taxon>Neoptera</taxon>
        <taxon>Endopterygota</taxon>
        <taxon>Lepidoptera</taxon>
        <taxon>Glossata</taxon>
        <taxon>Ditrysia</taxon>
        <taxon>Noctuoidea</taxon>
        <taxon>Erebidae</taxon>
        <taxon>Arctiinae</taxon>
        <taxon>Arctia</taxon>
    </lineage>
</organism>
<evidence type="ECO:0000313" key="4">
    <source>
        <dbReference type="Proteomes" id="UP000494256"/>
    </source>
</evidence>
<reference evidence="3 4" key="1">
    <citation type="submission" date="2020-04" db="EMBL/GenBank/DDBJ databases">
        <authorList>
            <person name="Wallbank WR R."/>
            <person name="Pardo Diaz C."/>
            <person name="Kozak K."/>
            <person name="Martin S."/>
            <person name="Jiggins C."/>
            <person name="Moest M."/>
            <person name="Warren A I."/>
            <person name="Byers J.R.P. K."/>
            <person name="Montejo-Kovacevich G."/>
            <person name="Yen C E."/>
        </authorList>
    </citation>
    <scope>NUCLEOTIDE SEQUENCE [LARGE SCALE GENOMIC DNA]</scope>
</reference>
<dbReference type="OrthoDB" id="115435at2759"/>